<accession>A0AAD6YMI3</accession>
<dbReference type="SUPFAM" id="SSF52047">
    <property type="entry name" value="RNI-like"/>
    <property type="match status" value="1"/>
</dbReference>
<dbReference type="EMBL" id="JARJCW010000006">
    <property type="protein sequence ID" value="KAJ7223603.1"/>
    <property type="molecule type" value="Genomic_DNA"/>
</dbReference>
<dbReference type="Proteomes" id="UP001219525">
    <property type="component" value="Unassembled WGS sequence"/>
</dbReference>
<proteinExistence type="predicted"/>
<name>A0AAD6YMI3_9AGAR</name>
<evidence type="ECO:0000313" key="1">
    <source>
        <dbReference type="EMBL" id="KAJ7223603.1"/>
    </source>
</evidence>
<dbReference type="AlphaFoldDB" id="A0AAD6YMI3"/>
<dbReference type="Gene3D" id="3.80.10.10">
    <property type="entry name" value="Ribonuclease Inhibitor"/>
    <property type="match status" value="1"/>
</dbReference>
<sequence>MSAPDKQKELETQLKAVVYPILSLPVELTARIFVECLPANFRRAPLLLMRVSDDASVTEKLDISVVLPRLWRLEINFPYNILGRLISSNSSLHQLQCLDVTSLDSELKAVLNNTPLLKELSWSRISIGDLDSRWFASTTVTKLEFSWAGSAAQFLSILENFPSLSDLTFYTDGKAFIARPQPSISHS</sequence>
<comment type="caution">
    <text evidence="1">The sequence shown here is derived from an EMBL/GenBank/DDBJ whole genome shotgun (WGS) entry which is preliminary data.</text>
</comment>
<evidence type="ECO:0008006" key="3">
    <source>
        <dbReference type="Google" id="ProtNLM"/>
    </source>
</evidence>
<keyword evidence="2" id="KW-1185">Reference proteome</keyword>
<organism evidence="1 2">
    <name type="scientific">Mycena pura</name>
    <dbReference type="NCBI Taxonomy" id="153505"/>
    <lineage>
        <taxon>Eukaryota</taxon>
        <taxon>Fungi</taxon>
        <taxon>Dikarya</taxon>
        <taxon>Basidiomycota</taxon>
        <taxon>Agaricomycotina</taxon>
        <taxon>Agaricomycetes</taxon>
        <taxon>Agaricomycetidae</taxon>
        <taxon>Agaricales</taxon>
        <taxon>Marasmiineae</taxon>
        <taxon>Mycenaceae</taxon>
        <taxon>Mycena</taxon>
    </lineage>
</organism>
<protein>
    <recommendedName>
        <fullName evidence="3">F-box domain-containing protein</fullName>
    </recommendedName>
</protein>
<reference evidence="1" key="1">
    <citation type="submission" date="2023-03" db="EMBL/GenBank/DDBJ databases">
        <title>Massive genome expansion in bonnet fungi (Mycena s.s.) driven by repeated elements and novel gene families across ecological guilds.</title>
        <authorList>
            <consortium name="Lawrence Berkeley National Laboratory"/>
            <person name="Harder C.B."/>
            <person name="Miyauchi S."/>
            <person name="Viragh M."/>
            <person name="Kuo A."/>
            <person name="Thoen E."/>
            <person name="Andreopoulos B."/>
            <person name="Lu D."/>
            <person name="Skrede I."/>
            <person name="Drula E."/>
            <person name="Henrissat B."/>
            <person name="Morin E."/>
            <person name="Kohler A."/>
            <person name="Barry K."/>
            <person name="LaButti K."/>
            <person name="Morin E."/>
            <person name="Salamov A."/>
            <person name="Lipzen A."/>
            <person name="Mereny Z."/>
            <person name="Hegedus B."/>
            <person name="Baldrian P."/>
            <person name="Stursova M."/>
            <person name="Weitz H."/>
            <person name="Taylor A."/>
            <person name="Grigoriev I.V."/>
            <person name="Nagy L.G."/>
            <person name="Martin F."/>
            <person name="Kauserud H."/>
        </authorList>
    </citation>
    <scope>NUCLEOTIDE SEQUENCE</scope>
    <source>
        <strain evidence="1">9144</strain>
    </source>
</reference>
<gene>
    <name evidence="1" type="ORF">GGX14DRAFT_387913</name>
</gene>
<evidence type="ECO:0000313" key="2">
    <source>
        <dbReference type="Proteomes" id="UP001219525"/>
    </source>
</evidence>
<dbReference type="InterPro" id="IPR032675">
    <property type="entry name" value="LRR_dom_sf"/>
</dbReference>